<sequence length="94" mass="10848">MGTRYCYYGCHWLVVSTINQQRLRNASYHRLTCEEIHKCSQKTDEPSIRCRARKILVCFFECPTLKQFCALSLNLNVASVLLGQLGIRAASYKE</sequence>
<comment type="caution">
    <text evidence="1">The sequence shown here is derived from an EMBL/GenBank/DDBJ whole genome shotgun (WGS) entry which is preliminary data.</text>
</comment>
<proteinExistence type="predicted"/>
<evidence type="ECO:0000313" key="1">
    <source>
        <dbReference type="EMBL" id="KAL5111000.1"/>
    </source>
</evidence>
<accession>A0ABR4QMV7</accession>
<organism evidence="1 2">
    <name type="scientific">Taenia crassiceps</name>
    <dbReference type="NCBI Taxonomy" id="6207"/>
    <lineage>
        <taxon>Eukaryota</taxon>
        <taxon>Metazoa</taxon>
        <taxon>Spiralia</taxon>
        <taxon>Lophotrochozoa</taxon>
        <taxon>Platyhelminthes</taxon>
        <taxon>Cestoda</taxon>
        <taxon>Eucestoda</taxon>
        <taxon>Cyclophyllidea</taxon>
        <taxon>Taeniidae</taxon>
        <taxon>Taenia</taxon>
    </lineage>
</organism>
<evidence type="ECO:0000313" key="2">
    <source>
        <dbReference type="Proteomes" id="UP001651158"/>
    </source>
</evidence>
<dbReference type="Proteomes" id="UP001651158">
    <property type="component" value="Unassembled WGS sequence"/>
</dbReference>
<dbReference type="EMBL" id="JAKROA010000002">
    <property type="protein sequence ID" value="KAL5111000.1"/>
    <property type="molecule type" value="Genomic_DNA"/>
</dbReference>
<gene>
    <name evidence="1" type="ORF">TcWFU_009952</name>
</gene>
<reference evidence="1 2" key="1">
    <citation type="journal article" date="2022" name="Front. Cell. Infect. Microbiol.">
        <title>The Genomes of Two Strains of Taenia crassiceps the Animal Model for the Study of Human Cysticercosis.</title>
        <authorList>
            <person name="Bobes R.J."/>
            <person name="Estrada K."/>
            <person name="Rios-Valencia D.G."/>
            <person name="Calderon-Gallegos A."/>
            <person name="de la Torre P."/>
            <person name="Carrero J.C."/>
            <person name="Sanchez-Flores A."/>
            <person name="Laclette J.P."/>
        </authorList>
    </citation>
    <scope>NUCLEOTIDE SEQUENCE [LARGE SCALE GENOMIC DNA]</scope>
    <source>
        <strain evidence="1">WFUcys</strain>
    </source>
</reference>
<protein>
    <submittedName>
        <fullName evidence="1">Uncharacterized protein</fullName>
    </submittedName>
</protein>
<keyword evidence="2" id="KW-1185">Reference proteome</keyword>
<name>A0ABR4QMV7_9CEST</name>